<dbReference type="Proteomes" id="UP000548632">
    <property type="component" value="Unassembled WGS sequence"/>
</dbReference>
<keyword evidence="2" id="KW-0949">S-adenosyl-L-methionine</keyword>
<gene>
    <name evidence="6" type="ORF">HUK38_02935</name>
</gene>
<evidence type="ECO:0000313" key="7">
    <source>
        <dbReference type="Proteomes" id="UP000548632"/>
    </source>
</evidence>
<dbReference type="SFLD" id="SFLDS00029">
    <property type="entry name" value="Radical_SAM"/>
    <property type="match status" value="1"/>
</dbReference>
<feature type="non-terminal residue" evidence="6">
    <location>
        <position position="79"/>
    </location>
</feature>
<sequence length="79" mass="8763">MSDAELSYSPPAFKQHAVRFSVTEKCNYQCFFCHEEGLAMATARLPAAAQPLRELLVQLKAAGVCDWTFTGGEPLLRQD</sequence>
<comment type="cofactor">
    <cofactor evidence="1">
        <name>[4Fe-4S] cluster</name>
        <dbReference type="ChEBI" id="CHEBI:49883"/>
    </cofactor>
</comment>
<evidence type="ECO:0000256" key="5">
    <source>
        <dbReference type="ARBA" id="ARBA00023014"/>
    </source>
</evidence>
<reference evidence="6 7" key="1">
    <citation type="journal article" date="2020" name="Arch. Microbiol.">
        <title>The genome sequence of the giant phototrophic gammaproteobacterium Thiospirillum jenense gives insight into its physiological properties and phylogenetic relationships.</title>
        <authorList>
            <person name="Imhoff J.F."/>
            <person name="Meyer T.E."/>
            <person name="Kyndt J.A."/>
        </authorList>
    </citation>
    <scope>NUCLEOTIDE SEQUENCE [LARGE SCALE GENOMIC DNA]</scope>
    <source>
        <strain evidence="6 7">DSM 216</strain>
    </source>
</reference>
<evidence type="ECO:0000313" key="6">
    <source>
        <dbReference type="EMBL" id="MBB1125184.1"/>
    </source>
</evidence>
<dbReference type="EMBL" id="JABVCQ010000004">
    <property type="protein sequence ID" value="MBB1125184.1"/>
    <property type="molecule type" value="Genomic_DNA"/>
</dbReference>
<accession>A0A839H7P0</accession>
<organism evidence="6 7">
    <name type="scientific">Thiospirillum jenense</name>
    <dbReference type="NCBI Taxonomy" id="1653858"/>
    <lineage>
        <taxon>Bacteria</taxon>
        <taxon>Pseudomonadati</taxon>
        <taxon>Pseudomonadota</taxon>
        <taxon>Gammaproteobacteria</taxon>
        <taxon>Chromatiales</taxon>
        <taxon>Chromatiaceae</taxon>
        <taxon>Thiospirillum</taxon>
    </lineage>
</organism>
<dbReference type="InterPro" id="IPR058240">
    <property type="entry name" value="rSAM_sf"/>
</dbReference>
<keyword evidence="7" id="KW-1185">Reference proteome</keyword>
<evidence type="ECO:0000256" key="2">
    <source>
        <dbReference type="ARBA" id="ARBA00022691"/>
    </source>
</evidence>
<dbReference type="InterPro" id="IPR007197">
    <property type="entry name" value="rSAM"/>
</dbReference>
<evidence type="ECO:0000256" key="3">
    <source>
        <dbReference type="ARBA" id="ARBA00022723"/>
    </source>
</evidence>
<dbReference type="GO" id="GO:0051536">
    <property type="term" value="F:iron-sulfur cluster binding"/>
    <property type="evidence" value="ECO:0007669"/>
    <property type="project" value="UniProtKB-KW"/>
</dbReference>
<comment type="caution">
    <text evidence="6">The sequence shown here is derived from an EMBL/GenBank/DDBJ whole genome shotgun (WGS) entry which is preliminary data.</text>
</comment>
<dbReference type="AlphaFoldDB" id="A0A839H7P0"/>
<evidence type="ECO:0000256" key="4">
    <source>
        <dbReference type="ARBA" id="ARBA00023004"/>
    </source>
</evidence>
<keyword evidence="4" id="KW-0408">Iron</keyword>
<name>A0A839H7P0_9GAMM</name>
<keyword evidence="5" id="KW-0411">Iron-sulfur</keyword>
<evidence type="ECO:0000256" key="1">
    <source>
        <dbReference type="ARBA" id="ARBA00001966"/>
    </source>
</evidence>
<protein>
    <submittedName>
        <fullName evidence="6">4Fe-4S cluster-binding domain-containing protein</fullName>
    </submittedName>
</protein>
<dbReference type="InterPro" id="IPR013785">
    <property type="entry name" value="Aldolase_TIM"/>
</dbReference>
<keyword evidence="3" id="KW-0479">Metal-binding</keyword>
<dbReference type="GO" id="GO:0003824">
    <property type="term" value="F:catalytic activity"/>
    <property type="evidence" value="ECO:0007669"/>
    <property type="project" value="InterPro"/>
</dbReference>
<proteinExistence type="predicted"/>
<dbReference type="GO" id="GO:0046872">
    <property type="term" value="F:metal ion binding"/>
    <property type="evidence" value="ECO:0007669"/>
    <property type="project" value="UniProtKB-KW"/>
</dbReference>
<dbReference type="SUPFAM" id="SSF102114">
    <property type="entry name" value="Radical SAM enzymes"/>
    <property type="match status" value="1"/>
</dbReference>
<dbReference type="Gene3D" id="3.20.20.70">
    <property type="entry name" value="Aldolase class I"/>
    <property type="match status" value="1"/>
</dbReference>